<reference evidence="2" key="1">
    <citation type="submission" date="2016-03" db="EMBL/GenBank/DDBJ databases">
        <authorList>
            <person name="Ploux O."/>
        </authorList>
    </citation>
    <scope>NUCLEOTIDE SEQUENCE [LARGE SCALE GENOMIC DNA]</scope>
</reference>
<evidence type="ECO:0000313" key="1">
    <source>
        <dbReference type="EMBL" id="AMS03189.1"/>
    </source>
</evidence>
<evidence type="ECO:0000313" key="2">
    <source>
        <dbReference type="Proteomes" id="UP000201747"/>
    </source>
</evidence>
<protein>
    <submittedName>
        <fullName evidence="1">Uncharacterized protein</fullName>
    </submittedName>
</protein>
<dbReference type="EMBL" id="KU963255">
    <property type="protein sequence ID" value="AMS03189.1"/>
    <property type="molecule type" value="Genomic_DNA"/>
</dbReference>
<dbReference type="GeneID" id="29065712"/>
<name>A0A142KAQ6_9CAUD</name>
<dbReference type="KEGG" id="vg:29065712"/>
<keyword evidence="2" id="KW-1185">Reference proteome</keyword>
<accession>A0A142KAQ6</accession>
<dbReference type="Proteomes" id="UP000201747">
    <property type="component" value="Segment"/>
</dbReference>
<gene>
    <name evidence="1" type="primary">30</name>
    <name evidence="1" type="ORF">SEA_NYMPHADORA_30</name>
</gene>
<proteinExistence type="predicted"/>
<sequence length="289" mass="31895">MTLVQTLLTPNHILQVSDRRLTFPDGSVADDSYNKAVSWCSVFSIGFTGIAYIDRRQTQPVSEFITDGLCGHRQVMPAARQLAGALTVAVDKLTGWPDRRLSVVLAGFGREPGGRPEPMQLRISNFEIGSQRFPVHQRQFVVDQLSATPGSRFVYTTAGAELRVDEWRQLRRRLDRLVREGAWNQLIRLMVMTQRRVARRDGTVGQDAMVISTPRDNAAPGTLMTDADSLDIGYESTMCTYIPAGGLSPTRFGPHYVCGDAALADFETTVDEGGESVSVRFLRIPGSST</sequence>
<dbReference type="RefSeq" id="YP_009286075.1">
    <property type="nucleotide sequence ID" value="NC_031061.1"/>
</dbReference>
<organism evidence="1 2">
    <name type="scientific">Gordonia phage Nymphadora</name>
    <dbReference type="NCBI Taxonomy" id="1821558"/>
    <lineage>
        <taxon>Viruses</taxon>
        <taxon>Duplodnaviria</taxon>
        <taxon>Heunggongvirae</taxon>
        <taxon>Uroviricota</taxon>
        <taxon>Caudoviricetes</taxon>
        <taxon>Nymbaxtervirinae</taxon>
        <taxon>Nymphadoravirus</taxon>
        <taxon>Nymphadoravirus nymphadora</taxon>
    </lineage>
</organism>